<dbReference type="Proteomes" id="UP000260812">
    <property type="component" value="Unassembled WGS sequence"/>
</dbReference>
<dbReference type="RefSeq" id="WP_117544298.1">
    <property type="nucleotide sequence ID" value="NZ_JBKUNB010000002.1"/>
</dbReference>
<feature type="domain" description="GFO/IDH/MocA-like oxidoreductase" evidence="3">
    <location>
        <begin position="130"/>
        <end position="254"/>
    </location>
</feature>
<gene>
    <name evidence="4" type="ORF">DXC51_08720</name>
</gene>
<dbReference type="EMBL" id="QVLV01000005">
    <property type="protein sequence ID" value="RGE61636.1"/>
    <property type="molecule type" value="Genomic_DNA"/>
</dbReference>
<evidence type="ECO:0000313" key="5">
    <source>
        <dbReference type="Proteomes" id="UP000260812"/>
    </source>
</evidence>
<comment type="caution">
    <text evidence="4">The sequence shown here is derived from an EMBL/GenBank/DDBJ whole genome shotgun (WGS) entry which is preliminary data.</text>
</comment>
<evidence type="ECO:0000313" key="4">
    <source>
        <dbReference type="EMBL" id="RGE61636.1"/>
    </source>
</evidence>
<dbReference type="Gene3D" id="3.40.50.720">
    <property type="entry name" value="NAD(P)-binding Rossmann-like Domain"/>
    <property type="match status" value="1"/>
</dbReference>
<dbReference type="Gene3D" id="3.30.360.10">
    <property type="entry name" value="Dihydrodipicolinate Reductase, domain 2"/>
    <property type="match status" value="1"/>
</dbReference>
<proteinExistence type="predicted"/>
<dbReference type="AlphaFoldDB" id="A0A3E3I6N3"/>
<organism evidence="4 5">
    <name type="scientific">Eisenbergiella massiliensis</name>
    <dbReference type="NCBI Taxonomy" id="1720294"/>
    <lineage>
        <taxon>Bacteria</taxon>
        <taxon>Bacillati</taxon>
        <taxon>Bacillota</taxon>
        <taxon>Clostridia</taxon>
        <taxon>Lachnospirales</taxon>
        <taxon>Lachnospiraceae</taxon>
        <taxon>Eisenbergiella</taxon>
    </lineage>
</organism>
<feature type="chain" id="PRO_5038488364" evidence="1">
    <location>
        <begin position="22"/>
        <end position="358"/>
    </location>
</feature>
<feature type="domain" description="Gfo/Idh/MocA-like oxidoreductase N-terminal" evidence="2">
    <location>
        <begin position="4"/>
        <end position="121"/>
    </location>
</feature>
<dbReference type="InterPro" id="IPR000683">
    <property type="entry name" value="Gfo/Idh/MocA-like_OxRdtase_N"/>
</dbReference>
<dbReference type="SUPFAM" id="SSF55347">
    <property type="entry name" value="Glyceraldehyde-3-phosphate dehydrogenase-like, C-terminal domain"/>
    <property type="match status" value="1"/>
</dbReference>
<reference evidence="4" key="1">
    <citation type="submission" date="2018-08" db="EMBL/GenBank/DDBJ databases">
        <title>A genome reference for cultivated species of the human gut microbiota.</title>
        <authorList>
            <person name="Zou Y."/>
            <person name="Xue W."/>
            <person name="Luo G."/>
        </authorList>
    </citation>
    <scope>NUCLEOTIDE SEQUENCE [LARGE SCALE GENOMIC DNA]</scope>
    <source>
        <strain evidence="4">TF05-5AC</strain>
    </source>
</reference>
<dbReference type="Pfam" id="PF01408">
    <property type="entry name" value="GFO_IDH_MocA"/>
    <property type="match status" value="1"/>
</dbReference>
<accession>A0A3E3I6N3</accession>
<feature type="signal peptide" evidence="1">
    <location>
        <begin position="1"/>
        <end position="21"/>
    </location>
</feature>
<keyword evidence="1" id="KW-0732">Signal</keyword>
<dbReference type="InterPro" id="IPR052515">
    <property type="entry name" value="Gfo/Idh/MocA_Oxidoreductase"/>
</dbReference>
<dbReference type="GO" id="GO:0000166">
    <property type="term" value="F:nucleotide binding"/>
    <property type="evidence" value="ECO:0007669"/>
    <property type="project" value="InterPro"/>
</dbReference>
<name>A0A3E3I6N3_9FIRM</name>
<dbReference type="Pfam" id="PF22725">
    <property type="entry name" value="GFO_IDH_MocA_C3"/>
    <property type="match status" value="1"/>
</dbReference>
<dbReference type="InterPro" id="IPR055170">
    <property type="entry name" value="GFO_IDH_MocA-like_dom"/>
</dbReference>
<keyword evidence="5" id="KW-1185">Reference proteome</keyword>
<dbReference type="PANTHER" id="PTHR43249">
    <property type="entry name" value="UDP-N-ACETYL-2-AMINO-2-DEOXY-D-GLUCURONATE OXIDASE"/>
    <property type="match status" value="1"/>
</dbReference>
<dbReference type="PANTHER" id="PTHR43249:SF1">
    <property type="entry name" value="D-GLUCOSIDE 3-DEHYDROGENASE"/>
    <property type="match status" value="1"/>
</dbReference>
<sequence>MKKLRIALIGCGRISACYANAFPKLSDIAEFVCAIDTDIEKARAFAAPFGAAYGTGFEDLQEKGIDVVHLCLPHYLHAPMAVRALQAGMHVLTEKPVAITLQDADLMKAAEAASGKKLGVIFQTRYEKGVQQLRQMIGEGRFGRILSARSYLTWSRPYSYYEGSDWKGTWDKEGGGVLIDQAIHSIDRIRYMLDSDVEWIDGSVHNHYHDKIFVEDTAEAAIQFKNGCIYSLYACNSYAADAPIYLEFQGEKGRCGLKQDTGFYETDGVYQEILPTADADGNIPAYWGSGHLSQIRDFYLSIINDEPVRVDVTEGRKTLEIVKGIYLSSLQGKRIYLPFEDRMYIGVDKAAPGCPDAC</sequence>
<dbReference type="GeneID" id="97986959"/>
<protein>
    <submittedName>
        <fullName evidence="4">Gfo/Idh/MocA family oxidoreductase</fullName>
    </submittedName>
</protein>
<dbReference type="SUPFAM" id="SSF51735">
    <property type="entry name" value="NAD(P)-binding Rossmann-fold domains"/>
    <property type="match status" value="1"/>
</dbReference>
<evidence type="ECO:0000259" key="2">
    <source>
        <dbReference type="Pfam" id="PF01408"/>
    </source>
</evidence>
<evidence type="ECO:0000256" key="1">
    <source>
        <dbReference type="SAM" id="SignalP"/>
    </source>
</evidence>
<evidence type="ECO:0000259" key="3">
    <source>
        <dbReference type="Pfam" id="PF22725"/>
    </source>
</evidence>
<dbReference type="InterPro" id="IPR036291">
    <property type="entry name" value="NAD(P)-bd_dom_sf"/>
</dbReference>